<sequence>MDVLKGIKVEQVLDHLRISRSNLELRFKAEMNKTIHQVIHQQKMARAISLLKYSDISIQEIADVCGYPSLQYFYSVFKKEQKQTPKEFRYFWKKE</sequence>
<evidence type="ECO:0000256" key="1">
    <source>
        <dbReference type="ARBA" id="ARBA00023015"/>
    </source>
</evidence>
<dbReference type="SUPFAM" id="SSF46689">
    <property type="entry name" value="Homeodomain-like"/>
    <property type="match status" value="1"/>
</dbReference>
<dbReference type="GO" id="GO:0043565">
    <property type="term" value="F:sequence-specific DNA binding"/>
    <property type="evidence" value="ECO:0007669"/>
    <property type="project" value="InterPro"/>
</dbReference>
<protein>
    <submittedName>
        <fullName evidence="5">L-rhamnose operon transcriptional activator rhaR</fullName>
    </submittedName>
</protein>
<name>A0A380Z2D0_AVIPA</name>
<dbReference type="Proteomes" id="UP000254620">
    <property type="component" value="Unassembled WGS sequence"/>
</dbReference>
<dbReference type="Pfam" id="PF12833">
    <property type="entry name" value="HTH_18"/>
    <property type="match status" value="1"/>
</dbReference>
<dbReference type="PROSITE" id="PS00041">
    <property type="entry name" value="HTH_ARAC_FAMILY_1"/>
    <property type="match status" value="1"/>
</dbReference>
<dbReference type="InterPro" id="IPR020449">
    <property type="entry name" value="Tscrpt_reg_AraC-type_HTH"/>
</dbReference>
<evidence type="ECO:0000259" key="4">
    <source>
        <dbReference type="PROSITE" id="PS01124"/>
    </source>
</evidence>
<evidence type="ECO:0000313" key="6">
    <source>
        <dbReference type="Proteomes" id="UP000254620"/>
    </source>
</evidence>
<evidence type="ECO:0000313" key="5">
    <source>
        <dbReference type="EMBL" id="SUV40845.1"/>
    </source>
</evidence>
<reference evidence="5 6" key="1">
    <citation type="submission" date="2018-06" db="EMBL/GenBank/DDBJ databases">
        <authorList>
            <consortium name="Pathogen Informatics"/>
            <person name="Doyle S."/>
        </authorList>
    </citation>
    <scope>NUCLEOTIDE SEQUENCE [LARGE SCALE GENOMIC DNA]</scope>
    <source>
        <strain evidence="5 6">NCTC10926</strain>
    </source>
</reference>
<evidence type="ECO:0000256" key="2">
    <source>
        <dbReference type="ARBA" id="ARBA00023125"/>
    </source>
</evidence>
<dbReference type="PANTHER" id="PTHR43280">
    <property type="entry name" value="ARAC-FAMILY TRANSCRIPTIONAL REGULATOR"/>
    <property type="match status" value="1"/>
</dbReference>
<organism evidence="5 6">
    <name type="scientific">Avibacterium paragallinarum</name>
    <name type="common">Haemophilus gallinarum</name>
    <dbReference type="NCBI Taxonomy" id="728"/>
    <lineage>
        <taxon>Bacteria</taxon>
        <taxon>Pseudomonadati</taxon>
        <taxon>Pseudomonadota</taxon>
        <taxon>Gammaproteobacteria</taxon>
        <taxon>Pasteurellales</taxon>
        <taxon>Pasteurellaceae</taxon>
        <taxon>Avibacterium</taxon>
    </lineage>
</organism>
<dbReference type="InterPro" id="IPR009057">
    <property type="entry name" value="Homeodomain-like_sf"/>
</dbReference>
<feature type="domain" description="HTH araC/xylS-type" evidence="4">
    <location>
        <begin position="1"/>
        <end position="91"/>
    </location>
</feature>
<keyword evidence="3" id="KW-0804">Transcription</keyword>
<dbReference type="EMBL" id="UFSW01000003">
    <property type="protein sequence ID" value="SUV40845.1"/>
    <property type="molecule type" value="Genomic_DNA"/>
</dbReference>
<dbReference type="PANTHER" id="PTHR43280:SF2">
    <property type="entry name" value="HTH-TYPE TRANSCRIPTIONAL REGULATOR EXSA"/>
    <property type="match status" value="1"/>
</dbReference>
<proteinExistence type="predicted"/>
<accession>A0A380Z2D0</accession>
<dbReference type="SMART" id="SM00342">
    <property type="entry name" value="HTH_ARAC"/>
    <property type="match status" value="1"/>
</dbReference>
<keyword evidence="2" id="KW-0238">DNA-binding</keyword>
<dbReference type="PROSITE" id="PS01124">
    <property type="entry name" value="HTH_ARAC_FAMILY_2"/>
    <property type="match status" value="1"/>
</dbReference>
<evidence type="ECO:0000256" key="3">
    <source>
        <dbReference type="ARBA" id="ARBA00023163"/>
    </source>
</evidence>
<dbReference type="PRINTS" id="PR00032">
    <property type="entry name" value="HTHARAC"/>
</dbReference>
<dbReference type="InterPro" id="IPR018060">
    <property type="entry name" value="HTH_AraC"/>
</dbReference>
<gene>
    <name evidence="5" type="primary">rhaR</name>
    <name evidence="5" type="ORF">NCTC10926_02903</name>
</gene>
<dbReference type="Gene3D" id="1.10.10.60">
    <property type="entry name" value="Homeodomain-like"/>
    <property type="match status" value="1"/>
</dbReference>
<dbReference type="GO" id="GO:0003700">
    <property type="term" value="F:DNA-binding transcription factor activity"/>
    <property type="evidence" value="ECO:0007669"/>
    <property type="project" value="InterPro"/>
</dbReference>
<keyword evidence="1" id="KW-0805">Transcription regulation</keyword>
<dbReference type="AlphaFoldDB" id="A0A380Z2D0"/>
<dbReference type="InterPro" id="IPR018062">
    <property type="entry name" value="HTH_AraC-typ_CS"/>
</dbReference>